<dbReference type="Proteomes" id="UP000052015">
    <property type="component" value="Unassembled WGS sequence"/>
</dbReference>
<feature type="transmembrane region" description="Helical" evidence="8">
    <location>
        <begin position="79"/>
        <end position="104"/>
    </location>
</feature>
<comment type="similarity">
    <text evidence="7">Belongs to the ThrE exporter (TC 2.A.79) family.</text>
</comment>
<evidence type="ECO:0000256" key="2">
    <source>
        <dbReference type="ARBA" id="ARBA00022475"/>
    </source>
</evidence>
<evidence type="ECO:0000256" key="5">
    <source>
        <dbReference type="ARBA" id="ARBA00022989"/>
    </source>
</evidence>
<reference evidence="10 11" key="1">
    <citation type="submission" date="2015-09" db="EMBL/GenBank/DDBJ databases">
        <title>Draft genome sequence of a Caloramator mitchellensis, a moderate thermophile from the Great Artesian Basin of Australia.</title>
        <authorList>
            <person name="Patel B.K."/>
        </authorList>
    </citation>
    <scope>NUCLEOTIDE SEQUENCE [LARGE SCALE GENOMIC DNA]</scope>
    <source>
        <strain evidence="10 11">VF08</strain>
    </source>
</reference>
<dbReference type="GO" id="GO:0015744">
    <property type="term" value="P:succinate transport"/>
    <property type="evidence" value="ECO:0007669"/>
    <property type="project" value="TreeGrafter"/>
</dbReference>
<dbReference type="PANTHER" id="PTHR34390">
    <property type="entry name" value="UPF0442 PROTEIN YJJB-RELATED"/>
    <property type="match status" value="1"/>
</dbReference>
<dbReference type="InterPro" id="IPR050539">
    <property type="entry name" value="ThrE_Dicarb/AminoAcid_Exp"/>
</dbReference>
<dbReference type="PANTHER" id="PTHR34390:SF1">
    <property type="entry name" value="SUCCINATE TRANSPORTER SUBUNIT YJJB-RELATED"/>
    <property type="match status" value="1"/>
</dbReference>
<dbReference type="GO" id="GO:0005886">
    <property type="term" value="C:plasma membrane"/>
    <property type="evidence" value="ECO:0007669"/>
    <property type="project" value="UniProtKB-SubCell"/>
</dbReference>
<proteinExistence type="inferred from homology"/>
<evidence type="ECO:0000256" key="8">
    <source>
        <dbReference type="SAM" id="Phobius"/>
    </source>
</evidence>
<protein>
    <recommendedName>
        <fullName evidence="9">Threonine/Serine exporter ThrE domain-containing protein</fullName>
    </recommendedName>
</protein>
<dbReference type="EMBL" id="LKHP01000004">
    <property type="protein sequence ID" value="KRQ87201.1"/>
    <property type="molecule type" value="Genomic_DNA"/>
</dbReference>
<keyword evidence="4 8" id="KW-0812">Transmembrane</keyword>
<evidence type="ECO:0000256" key="6">
    <source>
        <dbReference type="ARBA" id="ARBA00023136"/>
    </source>
</evidence>
<evidence type="ECO:0000256" key="4">
    <source>
        <dbReference type="ARBA" id="ARBA00022692"/>
    </source>
</evidence>
<evidence type="ECO:0000313" key="10">
    <source>
        <dbReference type="EMBL" id="KRQ87201.1"/>
    </source>
</evidence>
<gene>
    <name evidence="10" type="ORF">ABG79_00999</name>
</gene>
<organism evidence="10 11">
    <name type="scientific">Caloramator mitchellensis</name>
    <dbReference type="NCBI Taxonomy" id="908809"/>
    <lineage>
        <taxon>Bacteria</taxon>
        <taxon>Bacillati</taxon>
        <taxon>Bacillota</taxon>
        <taxon>Clostridia</taxon>
        <taxon>Eubacteriales</taxon>
        <taxon>Clostridiaceae</taxon>
        <taxon>Caloramator</taxon>
    </lineage>
</organism>
<keyword evidence="3" id="KW-0997">Cell inner membrane</keyword>
<feature type="transmembrane region" description="Helical" evidence="8">
    <location>
        <begin position="124"/>
        <end position="144"/>
    </location>
</feature>
<evidence type="ECO:0000256" key="7">
    <source>
        <dbReference type="ARBA" id="ARBA00034125"/>
    </source>
</evidence>
<dbReference type="InterPro" id="IPR024528">
    <property type="entry name" value="ThrE_2"/>
</dbReference>
<dbReference type="STRING" id="908809.ABG79_00999"/>
<dbReference type="AlphaFoldDB" id="A0A0R3JUL1"/>
<keyword evidence="11" id="KW-1185">Reference proteome</keyword>
<comment type="caution">
    <text evidence="10">The sequence shown here is derived from an EMBL/GenBank/DDBJ whole genome shotgun (WGS) entry which is preliminary data.</text>
</comment>
<keyword evidence="2" id="KW-1003">Cell membrane</keyword>
<feature type="transmembrane region" description="Helical" evidence="8">
    <location>
        <begin position="45"/>
        <end position="67"/>
    </location>
</feature>
<evidence type="ECO:0000259" key="9">
    <source>
        <dbReference type="Pfam" id="PF12821"/>
    </source>
</evidence>
<name>A0A0R3JUL1_CALMK</name>
<sequence length="153" mass="16896">MGDRMKEFLLAFLGSFAGAVLFNIERYNLLWAGLCGGIAWTTYEILIHSSGRAVYATFISAIFVGLFSEFMARRAKTPAYIFSIPGMYPLVPGIMAFDTIYLLVFGKMEDGINKGIETAATAGAIAFGIMLSSTGYQLIERILYEIFKNKAKK</sequence>
<keyword evidence="6 8" id="KW-0472">Membrane</keyword>
<evidence type="ECO:0000256" key="3">
    <source>
        <dbReference type="ARBA" id="ARBA00022519"/>
    </source>
</evidence>
<accession>A0A0R3JUL1</accession>
<keyword evidence="5 8" id="KW-1133">Transmembrane helix</keyword>
<evidence type="ECO:0000313" key="11">
    <source>
        <dbReference type="Proteomes" id="UP000052015"/>
    </source>
</evidence>
<feature type="domain" description="Threonine/Serine exporter ThrE" evidence="9">
    <location>
        <begin position="8"/>
        <end position="133"/>
    </location>
</feature>
<dbReference type="Pfam" id="PF12821">
    <property type="entry name" value="ThrE_2"/>
    <property type="match status" value="1"/>
</dbReference>
<evidence type="ECO:0000256" key="1">
    <source>
        <dbReference type="ARBA" id="ARBA00004651"/>
    </source>
</evidence>
<comment type="subcellular location">
    <subcellularLocation>
        <location evidence="1">Cell membrane</location>
        <topology evidence="1">Multi-pass membrane protein</topology>
    </subcellularLocation>
</comment>